<protein>
    <submittedName>
        <fullName evidence="1">Gamma interferon inducible lysosomal thiol reductase family protein expressed</fullName>
    </submittedName>
</protein>
<dbReference type="EMBL" id="CM039175">
    <property type="protein sequence ID" value="KAH9736712.1"/>
    <property type="molecule type" value="Genomic_DNA"/>
</dbReference>
<gene>
    <name evidence="1" type="ORF">KPL71_018192</name>
</gene>
<evidence type="ECO:0000313" key="1">
    <source>
        <dbReference type="EMBL" id="KAH9736712.1"/>
    </source>
</evidence>
<dbReference type="Proteomes" id="UP000829398">
    <property type="component" value="Chromosome 6"/>
</dbReference>
<comment type="caution">
    <text evidence="1">The sequence shown here is derived from an EMBL/GenBank/DDBJ whole genome shotgun (WGS) entry which is preliminary data.</text>
</comment>
<keyword evidence="2" id="KW-1185">Reference proteome</keyword>
<reference evidence="2" key="1">
    <citation type="journal article" date="2023" name="Hortic. Res.">
        <title>A chromosome-level phased genome enabling allele-level studies in sweet orange: a case study on citrus Huanglongbing tolerance.</title>
        <authorList>
            <person name="Wu B."/>
            <person name="Yu Q."/>
            <person name="Deng Z."/>
            <person name="Duan Y."/>
            <person name="Luo F."/>
            <person name="Gmitter F. Jr."/>
        </authorList>
    </citation>
    <scope>NUCLEOTIDE SEQUENCE [LARGE SCALE GENOMIC DNA]</scope>
    <source>
        <strain evidence="2">cv. Valencia</strain>
    </source>
</reference>
<accession>A0ACB8JWY6</accession>
<name>A0ACB8JWY6_CITSI</name>
<organism evidence="1 2">
    <name type="scientific">Citrus sinensis</name>
    <name type="common">Sweet orange</name>
    <name type="synonym">Citrus aurantium var. sinensis</name>
    <dbReference type="NCBI Taxonomy" id="2711"/>
    <lineage>
        <taxon>Eukaryota</taxon>
        <taxon>Viridiplantae</taxon>
        <taxon>Streptophyta</taxon>
        <taxon>Embryophyta</taxon>
        <taxon>Tracheophyta</taxon>
        <taxon>Spermatophyta</taxon>
        <taxon>Magnoliopsida</taxon>
        <taxon>eudicotyledons</taxon>
        <taxon>Gunneridae</taxon>
        <taxon>Pentapetalae</taxon>
        <taxon>rosids</taxon>
        <taxon>malvids</taxon>
        <taxon>Sapindales</taxon>
        <taxon>Rutaceae</taxon>
        <taxon>Aurantioideae</taxon>
        <taxon>Citrus</taxon>
    </lineage>
</organism>
<proteinExistence type="predicted"/>
<evidence type="ECO:0000313" key="2">
    <source>
        <dbReference type="Proteomes" id="UP000829398"/>
    </source>
</evidence>
<sequence>MAACHSLPFVLSILLLIFISPSLSFSEDAAAKSQKVKLSLYYESLCPYCANFIENQLVKVFNTDLSTIVNLRLVPYGNAQIRGPDKTIICQHGQNECYLNTIHACAINAWPDVRIHFKLIQCIEGQASASEQPEAAWRKCCNDLGFSQQPIDNCYQSGEGTKLTLKYAEETDSLKPPHRFVPWVTVNNQALEEVGFPKFYSLRLQSIQRQISTKCLQIKSARINSKGSINSSSLLQILNVCDRESPNISRDFNEDGTTSMIYAAQNQLLVGSS</sequence>